<dbReference type="EMBL" id="JAEAOA010000353">
    <property type="protein sequence ID" value="KAK3608123.1"/>
    <property type="molecule type" value="Genomic_DNA"/>
</dbReference>
<reference evidence="2" key="3">
    <citation type="submission" date="2023-05" db="EMBL/GenBank/DDBJ databases">
        <authorList>
            <person name="Smith C.H."/>
        </authorList>
    </citation>
    <scope>NUCLEOTIDE SEQUENCE</scope>
    <source>
        <strain evidence="2">CHS0354</strain>
        <tissue evidence="2">Mantle</tissue>
    </source>
</reference>
<name>A0AAE0TEA6_9BIVA</name>
<comment type="caution">
    <text evidence="2">The sequence shown here is derived from an EMBL/GenBank/DDBJ whole genome shotgun (WGS) entry which is preliminary data.</text>
</comment>
<evidence type="ECO:0000256" key="1">
    <source>
        <dbReference type="SAM" id="Phobius"/>
    </source>
</evidence>
<gene>
    <name evidence="2" type="ORF">CHS0354_004781</name>
</gene>
<keyword evidence="3" id="KW-1185">Reference proteome</keyword>
<accession>A0AAE0TEA6</accession>
<keyword evidence="1" id="KW-0472">Membrane</keyword>
<dbReference type="AlphaFoldDB" id="A0AAE0TEA6"/>
<evidence type="ECO:0000313" key="3">
    <source>
        <dbReference type="Proteomes" id="UP001195483"/>
    </source>
</evidence>
<proteinExistence type="predicted"/>
<keyword evidence="1" id="KW-1133">Transmembrane helix</keyword>
<feature type="non-terminal residue" evidence="2">
    <location>
        <position position="86"/>
    </location>
</feature>
<evidence type="ECO:0000313" key="2">
    <source>
        <dbReference type="EMBL" id="KAK3608123.1"/>
    </source>
</evidence>
<feature type="non-terminal residue" evidence="2">
    <location>
        <position position="1"/>
    </location>
</feature>
<reference evidence="2" key="2">
    <citation type="journal article" date="2021" name="Genome Biol. Evol.">
        <title>Developing a high-quality reference genome for a parasitic bivalve with doubly uniparental inheritance (Bivalvia: Unionida).</title>
        <authorList>
            <person name="Smith C.H."/>
        </authorList>
    </citation>
    <scope>NUCLEOTIDE SEQUENCE</scope>
    <source>
        <strain evidence="2">CHS0354</strain>
        <tissue evidence="2">Mantle</tissue>
    </source>
</reference>
<sequence length="86" mass="9632">TTLHRDMDRQLTKLNLPSYKEFVDAIITMTNSNLAWTAWQPLTTLSVTFSIIGLGFAIAVVCQLQSSKVRYHEVLAILGCFIMLAT</sequence>
<dbReference type="Proteomes" id="UP001195483">
    <property type="component" value="Unassembled WGS sequence"/>
</dbReference>
<protein>
    <submittedName>
        <fullName evidence="2">Uncharacterized protein</fullName>
    </submittedName>
</protein>
<reference evidence="2" key="1">
    <citation type="journal article" date="2021" name="Genome Biol. Evol.">
        <title>A High-Quality Reference Genome for a Parasitic Bivalve with Doubly Uniparental Inheritance (Bivalvia: Unionida).</title>
        <authorList>
            <person name="Smith C.H."/>
        </authorList>
    </citation>
    <scope>NUCLEOTIDE SEQUENCE</scope>
    <source>
        <strain evidence="2">CHS0354</strain>
    </source>
</reference>
<feature type="transmembrane region" description="Helical" evidence="1">
    <location>
        <begin position="38"/>
        <end position="62"/>
    </location>
</feature>
<organism evidence="2 3">
    <name type="scientific">Potamilus streckersoni</name>
    <dbReference type="NCBI Taxonomy" id="2493646"/>
    <lineage>
        <taxon>Eukaryota</taxon>
        <taxon>Metazoa</taxon>
        <taxon>Spiralia</taxon>
        <taxon>Lophotrochozoa</taxon>
        <taxon>Mollusca</taxon>
        <taxon>Bivalvia</taxon>
        <taxon>Autobranchia</taxon>
        <taxon>Heteroconchia</taxon>
        <taxon>Palaeoheterodonta</taxon>
        <taxon>Unionida</taxon>
        <taxon>Unionoidea</taxon>
        <taxon>Unionidae</taxon>
        <taxon>Ambleminae</taxon>
        <taxon>Lampsilini</taxon>
        <taxon>Potamilus</taxon>
    </lineage>
</organism>
<keyword evidence="1" id="KW-0812">Transmembrane</keyword>